<proteinExistence type="predicted"/>
<reference evidence="1 3" key="1">
    <citation type="submission" date="2015-01" db="EMBL/GenBank/DDBJ databases">
        <authorList>
            <person name="Guo J."/>
        </authorList>
    </citation>
    <scope>NUCLEOTIDE SEQUENCE [LARGE SCALE GENOMIC DNA]</scope>
    <source>
        <strain evidence="1 3">DSM 22147</strain>
    </source>
</reference>
<keyword evidence="3" id="KW-1185">Reference proteome</keyword>
<name>A0A0D6XTY4_9STAP</name>
<dbReference type="Gene3D" id="3.40.50.10320">
    <property type="entry name" value="LmbE-like"/>
    <property type="match status" value="1"/>
</dbReference>
<dbReference type="PANTHER" id="PTHR12993">
    <property type="entry name" value="N-ACETYLGLUCOSAMINYL-PHOSPHATIDYLINOSITOL DE-N-ACETYLASE-RELATED"/>
    <property type="match status" value="1"/>
</dbReference>
<dbReference type="NCBIfam" id="TIGR04000">
    <property type="entry name" value="thiol_BshB2"/>
    <property type="match status" value="1"/>
</dbReference>
<dbReference type="Proteomes" id="UP000032366">
    <property type="component" value="Unassembled WGS sequence"/>
</dbReference>
<evidence type="ECO:0000313" key="2">
    <source>
        <dbReference type="EMBL" id="SUM56653.1"/>
    </source>
</evidence>
<protein>
    <submittedName>
        <fullName evidence="1">Deacetylase</fullName>
    </submittedName>
    <submittedName>
        <fullName evidence="2">LmbE family protein</fullName>
    </submittedName>
</protein>
<dbReference type="SUPFAM" id="SSF102588">
    <property type="entry name" value="LmbE-like"/>
    <property type="match status" value="1"/>
</dbReference>
<dbReference type="EMBL" id="UHDT01000001">
    <property type="protein sequence ID" value="SUM56653.1"/>
    <property type="molecule type" value="Genomic_DNA"/>
</dbReference>
<dbReference type="PANTHER" id="PTHR12993:SF27">
    <property type="entry name" value="N-ACETYL-ALPHA-D-GLUCOSAMINYL L-MALATE DEACETYLASE 2-RELATED"/>
    <property type="match status" value="1"/>
</dbReference>
<evidence type="ECO:0000313" key="3">
    <source>
        <dbReference type="Proteomes" id="UP000032366"/>
    </source>
</evidence>
<dbReference type="Pfam" id="PF02585">
    <property type="entry name" value="PIG-L"/>
    <property type="match status" value="1"/>
</dbReference>
<dbReference type="OrthoDB" id="9790023at2"/>
<dbReference type="AlphaFoldDB" id="A0A0D6XTY4"/>
<evidence type="ECO:0000313" key="4">
    <source>
        <dbReference type="Proteomes" id="UP000254100"/>
    </source>
</evidence>
<dbReference type="GO" id="GO:0016811">
    <property type="term" value="F:hydrolase activity, acting on carbon-nitrogen (but not peptide) bonds, in linear amides"/>
    <property type="evidence" value="ECO:0007669"/>
    <property type="project" value="TreeGrafter"/>
</dbReference>
<accession>A0A0D6XTY4</accession>
<organism evidence="2 4">
    <name type="scientific">Staphylococcus microti</name>
    <dbReference type="NCBI Taxonomy" id="569857"/>
    <lineage>
        <taxon>Bacteria</taxon>
        <taxon>Bacillati</taxon>
        <taxon>Bacillota</taxon>
        <taxon>Bacilli</taxon>
        <taxon>Bacillales</taxon>
        <taxon>Staphylococcaceae</taxon>
        <taxon>Staphylococcus</taxon>
    </lineage>
</organism>
<reference evidence="2 4" key="2">
    <citation type="submission" date="2018-06" db="EMBL/GenBank/DDBJ databases">
        <authorList>
            <consortium name="Pathogen Informatics"/>
            <person name="Doyle S."/>
        </authorList>
    </citation>
    <scope>NUCLEOTIDE SEQUENCE [LARGE SCALE GENOMIC DNA]</scope>
    <source>
        <strain evidence="2 4">NCTC13832</strain>
    </source>
</reference>
<evidence type="ECO:0000313" key="1">
    <source>
        <dbReference type="EMBL" id="KIX91318.1"/>
    </source>
</evidence>
<dbReference type="InterPro" id="IPR023841">
    <property type="entry name" value="BshB2"/>
</dbReference>
<dbReference type="InterPro" id="IPR003737">
    <property type="entry name" value="GlcNAc_PI_deacetylase-related"/>
</dbReference>
<dbReference type="RefSeq" id="WP_044359276.1">
    <property type="nucleotide sequence ID" value="NZ_JXWY01000019.1"/>
</dbReference>
<gene>
    <name evidence="2" type="ORF">NCTC13832_00309</name>
    <name evidence="1" type="ORF">TP70_03215</name>
</gene>
<dbReference type="InterPro" id="IPR024078">
    <property type="entry name" value="LmbE-like_dom_sf"/>
</dbReference>
<dbReference type="Proteomes" id="UP000254100">
    <property type="component" value="Unassembled WGS sequence"/>
</dbReference>
<dbReference type="STRING" id="569857.TP70_03215"/>
<dbReference type="EMBL" id="JXWY01000019">
    <property type="protein sequence ID" value="KIX91318.1"/>
    <property type="molecule type" value="Genomic_DNA"/>
</dbReference>
<sequence>MASEKHVLVIFPHPDDETFSSAGTLARFIDEGVPVTYACLTLGQMGRHLGNPPFATRESLPAIRERELEQAAKEIGITDLRKMGLRDKTVEFEPYDEMDAMVQSLIDETQPTTIISFYPGYAVHPDHEATADAVVRTVGRLPEADRPKLWLVAFSNDAVEALGEPDIVNDVSAYKEHKLRAFKAHASQTGPFLEQLSNPDRDVAGAPKDAATYLTKEIYWTYRFK</sequence>